<dbReference type="Pfam" id="PF07992">
    <property type="entry name" value="Pyr_redox_2"/>
    <property type="match status" value="1"/>
</dbReference>
<evidence type="ECO:0000313" key="9">
    <source>
        <dbReference type="Proteomes" id="UP000198312"/>
    </source>
</evidence>
<evidence type="ECO:0000256" key="5">
    <source>
        <dbReference type="PIRSR" id="PIRSR000350-4"/>
    </source>
</evidence>
<dbReference type="GO" id="GO:0016491">
    <property type="term" value="F:oxidoreductase activity"/>
    <property type="evidence" value="ECO:0007669"/>
    <property type="project" value="InterPro"/>
</dbReference>
<feature type="domain" description="Pyridine nucleotide-disulphide oxidoreductase dimerisation" evidence="6">
    <location>
        <begin position="336"/>
        <end position="439"/>
    </location>
</feature>
<evidence type="ECO:0000313" key="8">
    <source>
        <dbReference type="EMBL" id="ASK61026.1"/>
    </source>
</evidence>
<keyword evidence="3 4" id="KW-0274">FAD</keyword>
<dbReference type="PIRSF" id="PIRSF000350">
    <property type="entry name" value="Mercury_reductase_MerA"/>
    <property type="match status" value="1"/>
</dbReference>
<dbReference type="InterPro" id="IPR016156">
    <property type="entry name" value="FAD/NAD-linked_Rdtase_dimer_sf"/>
</dbReference>
<dbReference type="PRINTS" id="PR00411">
    <property type="entry name" value="PNDRDTASEI"/>
</dbReference>
<name>A0A220TZC2_9BACI</name>
<dbReference type="InterPro" id="IPR001100">
    <property type="entry name" value="Pyr_nuc-diS_OxRdtase"/>
</dbReference>
<dbReference type="OrthoDB" id="9800167at2"/>
<dbReference type="InterPro" id="IPR023753">
    <property type="entry name" value="FAD/NAD-binding_dom"/>
</dbReference>
<keyword evidence="9" id="KW-1185">Reference proteome</keyword>
<dbReference type="InterPro" id="IPR004099">
    <property type="entry name" value="Pyr_nucl-diS_OxRdtase_dimer"/>
</dbReference>
<dbReference type="EMBL" id="CP022315">
    <property type="protein sequence ID" value="ASK61026.1"/>
    <property type="molecule type" value="Genomic_DNA"/>
</dbReference>
<proteinExistence type="inferred from homology"/>
<feature type="binding site" evidence="4">
    <location>
        <begin position="172"/>
        <end position="179"/>
    </location>
    <ligand>
        <name>NAD(+)</name>
        <dbReference type="ChEBI" id="CHEBI:57540"/>
    </ligand>
</feature>
<gene>
    <name evidence="8" type="ORF">CFK37_01755</name>
</gene>
<evidence type="ECO:0000259" key="6">
    <source>
        <dbReference type="Pfam" id="PF02852"/>
    </source>
</evidence>
<feature type="binding site" evidence="4">
    <location>
        <position position="258"/>
    </location>
    <ligand>
        <name>NAD(+)</name>
        <dbReference type="ChEBI" id="CHEBI:57540"/>
    </ligand>
</feature>
<feature type="disulfide bond" description="Redox-active" evidence="5">
    <location>
        <begin position="42"/>
        <end position="47"/>
    </location>
</feature>
<dbReference type="RefSeq" id="WP_089060303.1">
    <property type="nucleotide sequence ID" value="NZ_CP022315.1"/>
</dbReference>
<feature type="binding site" evidence="4">
    <location>
        <position position="299"/>
    </location>
    <ligand>
        <name>FAD</name>
        <dbReference type="ChEBI" id="CHEBI:57692"/>
    </ligand>
</feature>
<feature type="binding site" evidence="4">
    <location>
        <position position="51"/>
    </location>
    <ligand>
        <name>FAD</name>
        <dbReference type="ChEBI" id="CHEBI:57692"/>
    </ligand>
</feature>
<sequence length="445" mass="47900">MKQNFDLIVIGTGPGGASVASKCASAGWSVVIVDERDYGGTCPLRGCDPKKVLVGAAELIDHNKRMQGNGIHANSEIDWTELIKFKETFTQPVPESMEKSLADAGVTTFHGTAQFVSDKEIQINGQKLTGDKFVIATGATPMPLPIDGAEHLTTSDQFLDLKQLPKHIVFVGGGYISFEFAHIAARAGAEVHIVHRSAKPLKAFDQELVNKLMEKSKEIGIDIHLNAPVKSIEKKENGYTVNSDDASWDTDMVVHGAGRVPAIKKLKLDKGSIGSGKSGVTVNKFLQSTSNERVYAIGDVADTDGPPLTPVANIDASTVISNLLKGNQKEAVYKGIPSVTFTVPKLATVGMSAESAKGLDKEININYIDTSDWFTYSRTNETHAAVKIITDKNSDRILGAHILSDEADELINFFSMAIQLDLTTKQLKGINFAYPTTASDIGSLL</sequence>
<keyword evidence="4" id="KW-0520">NAD</keyword>
<keyword evidence="2" id="KW-0285">Flavoprotein</keyword>
<organism evidence="8 9">
    <name type="scientific">Virgibacillus phasianinus</name>
    <dbReference type="NCBI Taxonomy" id="2017483"/>
    <lineage>
        <taxon>Bacteria</taxon>
        <taxon>Bacillati</taxon>
        <taxon>Bacillota</taxon>
        <taxon>Bacilli</taxon>
        <taxon>Bacillales</taxon>
        <taxon>Bacillaceae</taxon>
        <taxon>Virgibacillus</taxon>
    </lineage>
</organism>
<evidence type="ECO:0000256" key="2">
    <source>
        <dbReference type="ARBA" id="ARBA00022630"/>
    </source>
</evidence>
<dbReference type="PANTHER" id="PTHR43014">
    <property type="entry name" value="MERCURIC REDUCTASE"/>
    <property type="match status" value="1"/>
</dbReference>
<reference evidence="8 9" key="1">
    <citation type="submission" date="2017-07" db="EMBL/GenBank/DDBJ databases">
        <title>Virgibacillus sp. LM2416.</title>
        <authorList>
            <person name="Tak E.J."/>
            <person name="Bae J.-W."/>
        </authorList>
    </citation>
    <scope>NUCLEOTIDE SEQUENCE [LARGE SCALE GENOMIC DNA]</scope>
    <source>
        <strain evidence="8 9">LM2416</strain>
    </source>
</reference>
<comment type="similarity">
    <text evidence="1">Belongs to the class-I pyridine nucleotide-disulfide oxidoreductase family.</text>
</comment>
<evidence type="ECO:0000256" key="4">
    <source>
        <dbReference type="PIRSR" id="PIRSR000350-3"/>
    </source>
</evidence>
<dbReference type="GO" id="GO:0000166">
    <property type="term" value="F:nucleotide binding"/>
    <property type="evidence" value="ECO:0007669"/>
    <property type="project" value="UniProtKB-KW"/>
</dbReference>
<dbReference type="SUPFAM" id="SSF51905">
    <property type="entry name" value="FAD/NAD(P)-binding domain"/>
    <property type="match status" value="1"/>
</dbReference>
<dbReference type="AlphaFoldDB" id="A0A220TZC2"/>
<protein>
    <submittedName>
        <fullName evidence="8">Pyridine nucleotide-disulfide oxidoreductase</fullName>
    </submittedName>
</protein>
<dbReference type="Pfam" id="PF02852">
    <property type="entry name" value="Pyr_redox_dim"/>
    <property type="match status" value="1"/>
</dbReference>
<evidence type="ECO:0000256" key="1">
    <source>
        <dbReference type="ARBA" id="ARBA00007532"/>
    </source>
</evidence>
<keyword evidence="4" id="KW-0547">Nucleotide-binding</keyword>
<evidence type="ECO:0000256" key="3">
    <source>
        <dbReference type="ARBA" id="ARBA00022827"/>
    </source>
</evidence>
<comment type="cofactor">
    <cofactor evidence="4">
        <name>FAD</name>
        <dbReference type="ChEBI" id="CHEBI:57692"/>
    </cofactor>
    <text evidence="4">Binds 1 FAD per subunit.</text>
</comment>
<dbReference type="Gene3D" id="3.30.390.30">
    <property type="match status" value="1"/>
</dbReference>
<dbReference type="InterPro" id="IPR036188">
    <property type="entry name" value="FAD/NAD-bd_sf"/>
</dbReference>
<dbReference type="Gene3D" id="3.50.50.60">
    <property type="entry name" value="FAD/NAD(P)-binding domain"/>
    <property type="match status" value="2"/>
</dbReference>
<dbReference type="Proteomes" id="UP000198312">
    <property type="component" value="Chromosome"/>
</dbReference>
<feature type="domain" description="FAD/NAD(P)-binding" evidence="7">
    <location>
        <begin position="5"/>
        <end position="312"/>
    </location>
</feature>
<dbReference type="SUPFAM" id="SSF55424">
    <property type="entry name" value="FAD/NAD-linked reductases, dimerisation (C-terminal) domain"/>
    <property type="match status" value="1"/>
</dbReference>
<dbReference type="KEGG" id="vil:CFK37_01755"/>
<evidence type="ECO:0000259" key="7">
    <source>
        <dbReference type="Pfam" id="PF07992"/>
    </source>
</evidence>
<dbReference type="PRINTS" id="PR00368">
    <property type="entry name" value="FADPNR"/>
</dbReference>
<dbReference type="PANTHER" id="PTHR43014:SF5">
    <property type="entry name" value="GLUTATHIONE REDUCTASE (NADPH)"/>
    <property type="match status" value="1"/>
</dbReference>
<accession>A0A220TZC2</accession>